<feature type="transmembrane region" description="Helical" evidence="1">
    <location>
        <begin position="225"/>
        <end position="243"/>
    </location>
</feature>
<feature type="transmembrane region" description="Helical" evidence="1">
    <location>
        <begin position="131"/>
        <end position="152"/>
    </location>
</feature>
<keyword evidence="1" id="KW-0812">Transmembrane</keyword>
<reference evidence="2 3" key="1">
    <citation type="submission" date="2014-01" db="EMBL/GenBank/DDBJ databases">
        <title>Plasmidome dynamics in the species complex Clostridium novyi sensu lato converts strains of independent lineages into distinctly different pathogens.</title>
        <authorList>
            <person name="Skarin H."/>
            <person name="Segerman B."/>
        </authorList>
    </citation>
    <scope>NUCLEOTIDE SEQUENCE [LARGE SCALE GENOMIC DNA]</scope>
    <source>
        <strain evidence="2 3">DC5</strain>
    </source>
</reference>
<feature type="transmembrane region" description="Helical" evidence="1">
    <location>
        <begin position="255"/>
        <end position="272"/>
    </location>
</feature>
<protein>
    <submittedName>
        <fullName evidence="2">Uncharacterized protein</fullName>
    </submittedName>
</protein>
<proteinExistence type="predicted"/>
<keyword evidence="1" id="KW-0472">Membrane</keyword>
<feature type="transmembrane region" description="Helical" evidence="1">
    <location>
        <begin position="12"/>
        <end position="32"/>
    </location>
</feature>
<organism evidence="2 3">
    <name type="scientific">Clostridium botulinum C/D str. DC5</name>
    <dbReference type="NCBI Taxonomy" id="1443128"/>
    <lineage>
        <taxon>Bacteria</taxon>
        <taxon>Bacillati</taxon>
        <taxon>Bacillota</taxon>
        <taxon>Clostridia</taxon>
        <taxon>Eubacteriales</taxon>
        <taxon>Clostridiaceae</taxon>
        <taxon>Clostridium</taxon>
    </lineage>
</organism>
<feature type="transmembrane region" description="Helical" evidence="1">
    <location>
        <begin position="52"/>
        <end position="73"/>
    </location>
</feature>
<keyword evidence="1" id="KW-1133">Transmembrane helix</keyword>
<comment type="caution">
    <text evidence="2">The sequence shown here is derived from an EMBL/GenBank/DDBJ whole genome shotgun (WGS) entry which is preliminary data.</text>
</comment>
<gene>
    <name evidence="2" type="ORF">Z955_16155</name>
</gene>
<sequence>MTNLIKSNFKIFFRSLYLSVPLLIFFIILNGYLGVGIRNLTIHKDALFYLQYSQRISVIYFIFFTFISYEYLIKSKNSNLLESISVLNKGTLKLYFSKLIVLVAIILIMTLNIFAYNFIVYIVMKVHSTSFLLHIILNNLLNIFLVSIFAICIGSTISLYFKRFSAYALMILSVILISPISERVPYILHMGYNIDIYFLREPFNILPPNLNWESEYLYGLSIEPYRWNLIAFWISFLAFLMILKLSKRKYKSLNVISIILLIFSLGNFYGYTKPGSILKKDYNPKNFTAFDEIYYSDDVQKEEKALFKISEYDMKLNINRQLENDIIIHLNEKEPQKTYKFTLYRNYKIKKVLGKNNETLEYKRDGDYLEVINPTNNKLNEIRIVYSGSSPVFYSNYQGVLLPGYFPYYPTEGYKRVYIKENSRFVPVIRDYTVKFNISLKSNLDIASNLNKHGSKLSGQAQEVTLMGGFLKEKPIKDNIVYELLLNKMDTNVLSHIDNNINSYNKILSSNYKFTIKSKKIFQAPTTLLNRVAYDGIAYFKDHIIIPGLDANVLSLDLIQSNLLKNIKKKQISDMLFEYILDKDSFTDKKRFEEMPKEMFEDPFYQIDYLFLEKINKLGGDYVIKNSYKFLIDENDKRDAMTFVKDLK</sequence>
<evidence type="ECO:0000313" key="3">
    <source>
        <dbReference type="Proteomes" id="UP000030014"/>
    </source>
</evidence>
<dbReference type="Proteomes" id="UP000030014">
    <property type="component" value="Unassembled WGS sequence"/>
</dbReference>
<accession>A0A0A0I0A0</accession>
<evidence type="ECO:0000256" key="1">
    <source>
        <dbReference type="SAM" id="Phobius"/>
    </source>
</evidence>
<dbReference type="AlphaFoldDB" id="A0A0A0I0A0"/>
<dbReference type="RefSeq" id="WP_039260286.1">
    <property type="nucleotide sequence ID" value="NZ_JDRY01000174.1"/>
</dbReference>
<name>A0A0A0I0A0_CLOBO</name>
<evidence type="ECO:0000313" key="2">
    <source>
        <dbReference type="EMBL" id="KGM93060.1"/>
    </source>
</evidence>
<feature type="transmembrane region" description="Helical" evidence="1">
    <location>
        <begin position="94"/>
        <end position="119"/>
    </location>
</feature>
<dbReference type="EMBL" id="JDRY01000174">
    <property type="protein sequence ID" value="KGM93060.1"/>
    <property type="molecule type" value="Genomic_DNA"/>
</dbReference>
<feature type="transmembrane region" description="Helical" evidence="1">
    <location>
        <begin position="164"/>
        <end position="181"/>
    </location>
</feature>